<accession>A0A6A5YB34</accession>
<dbReference type="EMBL" id="ML978066">
    <property type="protein sequence ID" value="KAF2021804.1"/>
    <property type="molecule type" value="Genomic_DNA"/>
</dbReference>
<dbReference type="AlphaFoldDB" id="A0A6A5YB34"/>
<proteinExistence type="predicted"/>
<reference evidence="2" key="1">
    <citation type="journal article" date="2020" name="Stud. Mycol.">
        <title>101 Dothideomycetes genomes: a test case for predicting lifestyles and emergence of pathogens.</title>
        <authorList>
            <person name="Haridas S."/>
            <person name="Albert R."/>
            <person name="Binder M."/>
            <person name="Bloem J."/>
            <person name="Labutti K."/>
            <person name="Salamov A."/>
            <person name="Andreopoulos B."/>
            <person name="Baker S."/>
            <person name="Barry K."/>
            <person name="Bills G."/>
            <person name="Bluhm B."/>
            <person name="Cannon C."/>
            <person name="Castanera R."/>
            <person name="Culley D."/>
            <person name="Daum C."/>
            <person name="Ezra D."/>
            <person name="Gonzalez J."/>
            <person name="Henrissat B."/>
            <person name="Kuo A."/>
            <person name="Liang C."/>
            <person name="Lipzen A."/>
            <person name="Lutzoni F."/>
            <person name="Magnuson J."/>
            <person name="Mondo S."/>
            <person name="Nolan M."/>
            <person name="Ohm R."/>
            <person name="Pangilinan J."/>
            <person name="Park H.-J."/>
            <person name="Ramirez L."/>
            <person name="Alfaro M."/>
            <person name="Sun H."/>
            <person name="Tritt A."/>
            <person name="Yoshinaga Y."/>
            <person name="Zwiers L.-H."/>
            <person name="Turgeon B."/>
            <person name="Goodwin S."/>
            <person name="Spatafora J."/>
            <person name="Crous P."/>
            <person name="Grigoriev I."/>
        </authorList>
    </citation>
    <scope>NUCLEOTIDE SEQUENCE</scope>
    <source>
        <strain evidence="2">CBS 175.79</strain>
    </source>
</reference>
<feature type="compositionally biased region" description="Basic and acidic residues" evidence="1">
    <location>
        <begin position="77"/>
        <end position="92"/>
    </location>
</feature>
<dbReference type="OrthoDB" id="2121326at2759"/>
<organism evidence="2 3">
    <name type="scientific">Aaosphaeria arxii CBS 175.79</name>
    <dbReference type="NCBI Taxonomy" id="1450172"/>
    <lineage>
        <taxon>Eukaryota</taxon>
        <taxon>Fungi</taxon>
        <taxon>Dikarya</taxon>
        <taxon>Ascomycota</taxon>
        <taxon>Pezizomycotina</taxon>
        <taxon>Dothideomycetes</taxon>
        <taxon>Pleosporomycetidae</taxon>
        <taxon>Pleosporales</taxon>
        <taxon>Pleosporales incertae sedis</taxon>
        <taxon>Aaosphaeria</taxon>
    </lineage>
</organism>
<dbReference type="GeneID" id="54287665"/>
<keyword evidence="3" id="KW-1185">Reference proteome</keyword>
<protein>
    <submittedName>
        <fullName evidence="2">Uncharacterized protein</fullName>
    </submittedName>
</protein>
<name>A0A6A5YB34_9PLEO</name>
<evidence type="ECO:0000256" key="1">
    <source>
        <dbReference type="SAM" id="MobiDB-lite"/>
    </source>
</evidence>
<dbReference type="RefSeq" id="XP_033390143.1">
    <property type="nucleotide sequence ID" value="XM_033530268.1"/>
</dbReference>
<evidence type="ECO:0000313" key="2">
    <source>
        <dbReference type="EMBL" id="KAF2021804.1"/>
    </source>
</evidence>
<evidence type="ECO:0000313" key="3">
    <source>
        <dbReference type="Proteomes" id="UP000799778"/>
    </source>
</evidence>
<gene>
    <name evidence="2" type="ORF">BU24DRAFT_438734</name>
</gene>
<sequence>MSQENKTVLRSTTDTIFTFVALYFTTLFSLDTWNAARGSPYRAPGTSTYFRPAAGNPSADSYQGQMYNGGRNGGGARRRDIGRVPTARDSRPPLRMGGTAACGACMS</sequence>
<feature type="region of interest" description="Disordered" evidence="1">
    <location>
        <begin position="60"/>
        <end position="107"/>
    </location>
</feature>
<dbReference type="Proteomes" id="UP000799778">
    <property type="component" value="Unassembled WGS sequence"/>
</dbReference>